<sequence length="386" mass="40859">MSYLFNAPQTIIHGAGASRELLPQLTRIGARRVFFVTDPFIESTGLVQALAAPLHQAGLAVAVFSAVQPDPTVQTVLDGLAELTKHDADVVVAVGGGSSIDAAKAIAVLRTNEGPLHKYMGYHKIPNAGLPVIAIPTTAGTGSEATKVTVITDTELNVKMMILDAHLMPAIALVDYELTLSMPPALTAHVGVDTLTHGMEAYVSQKANVLSDPLALSCIELVSKHLQTAWQEPTHREAREGMSLAACLGGLAFTNSSVCLVHGMSRPLGVQFHLPHGLSNAVLLPTVTQFSVSGALERYAMIARAMDIAQVDESDEAASAALVAGLERQNRSLKIPRLRDCVGVDQSTFEQVLEKMAADALASGSPQNNPTVPTANQIVALYRQAW</sequence>
<evidence type="ECO:0000313" key="5">
    <source>
        <dbReference type="EMBL" id="MVM31377.1"/>
    </source>
</evidence>
<evidence type="ECO:0000313" key="6">
    <source>
        <dbReference type="Proteomes" id="UP000436006"/>
    </source>
</evidence>
<feature type="domain" description="Fe-containing alcohol dehydrogenase-like C-terminal" evidence="4">
    <location>
        <begin position="187"/>
        <end position="386"/>
    </location>
</feature>
<evidence type="ECO:0000259" key="4">
    <source>
        <dbReference type="Pfam" id="PF25137"/>
    </source>
</evidence>
<dbReference type="GO" id="GO:0004022">
    <property type="term" value="F:alcohol dehydrogenase (NAD+) activity"/>
    <property type="evidence" value="ECO:0007669"/>
    <property type="project" value="TreeGrafter"/>
</dbReference>
<dbReference type="FunFam" id="1.20.1090.10:FF:000001">
    <property type="entry name" value="Aldehyde-alcohol dehydrogenase"/>
    <property type="match status" value="1"/>
</dbReference>
<reference evidence="5 6" key="1">
    <citation type="submission" date="2019-12" db="EMBL/GenBank/DDBJ databases">
        <title>Spirosoma sp. HMF4905 genome sequencing and assembly.</title>
        <authorList>
            <person name="Kang H."/>
            <person name="Cha I."/>
            <person name="Kim H."/>
            <person name="Joh K."/>
        </authorList>
    </citation>
    <scope>NUCLEOTIDE SEQUENCE [LARGE SCALE GENOMIC DNA]</scope>
    <source>
        <strain evidence="5 6">HMF4905</strain>
    </source>
</reference>
<evidence type="ECO:0000259" key="3">
    <source>
        <dbReference type="Pfam" id="PF00465"/>
    </source>
</evidence>
<name>A0A7K1SC43_9BACT</name>
<evidence type="ECO:0000256" key="2">
    <source>
        <dbReference type="ARBA" id="ARBA00023002"/>
    </source>
</evidence>
<organism evidence="5 6">
    <name type="scientific">Spirosoma arboris</name>
    <dbReference type="NCBI Taxonomy" id="2682092"/>
    <lineage>
        <taxon>Bacteria</taxon>
        <taxon>Pseudomonadati</taxon>
        <taxon>Bacteroidota</taxon>
        <taxon>Cytophagia</taxon>
        <taxon>Cytophagales</taxon>
        <taxon>Cytophagaceae</taxon>
        <taxon>Spirosoma</taxon>
    </lineage>
</organism>
<dbReference type="FunFam" id="3.40.50.1970:FF:000003">
    <property type="entry name" value="Alcohol dehydrogenase, iron-containing"/>
    <property type="match status" value="1"/>
</dbReference>
<dbReference type="PANTHER" id="PTHR11496:SF102">
    <property type="entry name" value="ALCOHOL DEHYDROGENASE 4"/>
    <property type="match status" value="1"/>
</dbReference>
<evidence type="ECO:0000256" key="1">
    <source>
        <dbReference type="ARBA" id="ARBA00007358"/>
    </source>
</evidence>
<feature type="domain" description="Alcohol dehydrogenase iron-type/glycerol dehydrogenase GldA" evidence="3">
    <location>
        <begin position="8"/>
        <end position="175"/>
    </location>
</feature>
<dbReference type="InterPro" id="IPR056798">
    <property type="entry name" value="ADH_Fe_C"/>
</dbReference>
<dbReference type="InterPro" id="IPR001670">
    <property type="entry name" value="ADH_Fe/GldA"/>
</dbReference>
<dbReference type="CDD" id="cd08194">
    <property type="entry name" value="Fe-ADH-like"/>
    <property type="match status" value="1"/>
</dbReference>
<comment type="caution">
    <text evidence="5">The sequence shown here is derived from an EMBL/GenBank/DDBJ whole genome shotgun (WGS) entry which is preliminary data.</text>
</comment>
<dbReference type="Gene3D" id="3.40.50.1970">
    <property type="match status" value="1"/>
</dbReference>
<dbReference type="RefSeq" id="WP_157586019.1">
    <property type="nucleotide sequence ID" value="NZ_WPIN01000005.1"/>
</dbReference>
<proteinExistence type="inferred from homology"/>
<dbReference type="Pfam" id="PF25137">
    <property type="entry name" value="ADH_Fe_C"/>
    <property type="match status" value="1"/>
</dbReference>
<dbReference type="EMBL" id="WPIN01000005">
    <property type="protein sequence ID" value="MVM31377.1"/>
    <property type="molecule type" value="Genomic_DNA"/>
</dbReference>
<protein>
    <submittedName>
        <fullName evidence="5">Iron-containing alcohol dehydrogenase</fullName>
    </submittedName>
</protein>
<gene>
    <name evidence="5" type="ORF">GO755_15135</name>
</gene>
<dbReference type="GO" id="GO:0046872">
    <property type="term" value="F:metal ion binding"/>
    <property type="evidence" value="ECO:0007669"/>
    <property type="project" value="InterPro"/>
</dbReference>
<dbReference type="Proteomes" id="UP000436006">
    <property type="component" value="Unassembled WGS sequence"/>
</dbReference>
<dbReference type="SUPFAM" id="SSF56796">
    <property type="entry name" value="Dehydroquinate synthase-like"/>
    <property type="match status" value="1"/>
</dbReference>
<accession>A0A7K1SC43</accession>
<dbReference type="Pfam" id="PF00465">
    <property type="entry name" value="Fe-ADH"/>
    <property type="match status" value="1"/>
</dbReference>
<dbReference type="PANTHER" id="PTHR11496">
    <property type="entry name" value="ALCOHOL DEHYDROGENASE"/>
    <property type="match status" value="1"/>
</dbReference>
<dbReference type="AlphaFoldDB" id="A0A7K1SC43"/>
<dbReference type="Gene3D" id="1.20.1090.10">
    <property type="entry name" value="Dehydroquinate synthase-like - alpha domain"/>
    <property type="match status" value="1"/>
</dbReference>
<keyword evidence="2" id="KW-0560">Oxidoreductase</keyword>
<comment type="similarity">
    <text evidence="1">Belongs to the iron-containing alcohol dehydrogenase family.</text>
</comment>
<dbReference type="InterPro" id="IPR039697">
    <property type="entry name" value="Alcohol_dehydrogenase_Fe"/>
</dbReference>
<keyword evidence="6" id="KW-1185">Reference proteome</keyword>